<evidence type="ECO:0000313" key="3">
    <source>
        <dbReference type="Proteomes" id="UP000199474"/>
    </source>
</evidence>
<keyword evidence="2" id="KW-0808">Transferase</keyword>
<dbReference type="EMBL" id="FOMR01000003">
    <property type="protein sequence ID" value="SFD66874.1"/>
    <property type="molecule type" value="Genomic_DNA"/>
</dbReference>
<dbReference type="SUPFAM" id="SSF56112">
    <property type="entry name" value="Protein kinase-like (PK-like)"/>
    <property type="match status" value="1"/>
</dbReference>
<dbReference type="InterPro" id="IPR011009">
    <property type="entry name" value="Kinase-like_dom_sf"/>
</dbReference>
<gene>
    <name evidence="2" type="ORF">SAMN05216238_10371</name>
</gene>
<organism evidence="2 3">
    <name type="scientific">Lentibacillus persicus</name>
    <dbReference type="NCBI Taxonomy" id="640948"/>
    <lineage>
        <taxon>Bacteria</taxon>
        <taxon>Bacillati</taxon>
        <taxon>Bacillota</taxon>
        <taxon>Bacilli</taxon>
        <taxon>Bacillales</taxon>
        <taxon>Bacillaceae</taxon>
        <taxon>Lentibacillus</taxon>
    </lineage>
</organism>
<dbReference type="Gene3D" id="3.90.1200.10">
    <property type="match status" value="1"/>
</dbReference>
<feature type="domain" description="Aminoglycoside phosphotransferase" evidence="1">
    <location>
        <begin position="222"/>
        <end position="282"/>
    </location>
</feature>
<dbReference type="Pfam" id="PF01636">
    <property type="entry name" value="APH"/>
    <property type="match status" value="1"/>
</dbReference>
<reference evidence="3" key="1">
    <citation type="submission" date="2016-10" db="EMBL/GenBank/DDBJ databases">
        <authorList>
            <person name="Varghese N."/>
            <person name="Submissions S."/>
        </authorList>
    </citation>
    <scope>NUCLEOTIDE SEQUENCE [LARGE SCALE GENOMIC DNA]</scope>
    <source>
        <strain evidence="3">DSM 22530</strain>
    </source>
</reference>
<dbReference type="Proteomes" id="UP000199474">
    <property type="component" value="Unassembled WGS sequence"/>
</dbReference>
<dbReference type="STRING" id="640948.SAMN05216238_10371"/>
<evidence type="ECO:0000313" key="2">
    <source>
        <dbReference type="EMBL" id="SFD66874.1"/>
    </source>
</evidence>
<keyword evidence="3" id="KW-1185">Reference proteome</keyword>
<sequence>MFVLVGNNVYINLDQSLVKLFLNLYFKMRPFSFLERKAARSMFNRVPQFIIRAVRAIQFVYKFYCAKYKSDNTRQTVETNYFGHFLLNLRNGEIKVFDLEKQIVTTVFGDRLSISEVEKQIRNAKKSEECRLTPGVICYSLKKRCITEKYINGSRPIYDLDQLTTFYNDVFPLLSDILTSTKPKRVSFSRVIKDKYFALESQLYHLEFNCSIRQGIEPVRNFLKTIHSQLEEKPHEGEMDLVLSHGDLWEGNILMRNGRNYVIDWTTLGTRSVYFDFYYAMFMLASKNTHFDTVNKNTIKKLNRELDNGCRLFFEKLKQEGTTKTIKTTDQFMLYRYLFYLELIHLKLIDIQVDQAEEFQEVITWVNRFKVLEEMRGLTPSAAKR</sequence>
<dbReference type="AlphaFoldDB" id="A0A1I1U855"/>
<protein>
    <submittedName>
        <fullName evidence="2">Phosphotransferase enzyme family protein</fullName>
    </submittedName>
</protein>
<name>A0A1I1U855_9BACI</name>
<accession>A0A1I1U855</accession>
<proteinExistence type="predicted"/>
<evidence type="ECO:0000259" key="1">
    <source>
        <dbReference type="Pfam" id="PF01636"/>
    </source>
</evidence>
<dbReference type="GO" id="GO:0016740">
    <property type="term" value="F:transferase activity"/>
    <property type="evidence" value="ECO:0007669"/>
    <property type="project" value="UniProtKB-KW"/>
</dbReference>
<dbReference type="InterPro" id="IPR002575">
    <property type="entry name" value="Aminoglycoside_PTrfase"/>
</dbReference>